<feature type="region of interest" description="Disordered" evidence="1">
    <location>
        <begin position="697"/>
        <end position="730"/>
    </location>
</feature>
<feature type="domain" description="DUF6589" evidence="2">
    <location>
        <begin position="427"/>
        <end position="882"/>
    </location>
</feature>
<proteinExistence type="predicted"/>
<dbReference type="Pfam" id="PF20231">
    <property type="entry name" value="DUF6589"/>
    <property type="match status" value="1"/>
</dbReference>
<reference evidence="3 4" key="1">
    <citation type="journal article" date="2024" name="J Genomics">
        <title>Draft genome sequencing and assembly of Favolaschia claudopus CIRM-BRFM 2984 isolated from oak limbs.</title>
        <authorList>
            <person name="Navarro D."/>
            <person name="Drula E."/>
            <person name="Chaduli D."/>
            <person name="Cazenave R."/>
            <person name="Ahrendt S."/>
            <person name="Wang J."/>
            <person name="Lipzen A."/>
            <person name="Daum C."/>
            <person name="Barry K."/>
            <person name="Grigoriev I.V."/>
            <person name="Favel A."/>
            <person name="Rosso M.N."/>
            <person name="Martin F."/>
        </authorList>
    </citation>
    <scope>NUCLEOTIDE SEQUENCE [LARGE SCALE GENOMIC DNA]</scope>
    <source>
        <strain evidence="3 4">CIRM-BRFM 2984</strain>
    </source>
</reference>
<evidence type="ECO:0000313" key="3">
    <source>
        <dbReference type="EMBL" id="KAK6985217.1"/>
    </source>
</evidence>
<feature type="region of interest" description="Disordered" evidence="1">
    <location>
        <begin position="1034"/>
        <end position="1074"/>
    </location>
</feature>
<gene>
    <name evidence="3" type="ORF">R3P38DRAFT_3332605</name>
</gene>
<evidence type="ECO:0000259" key="2">
    <source>
        <dbReference type="Pfam" id="PF20231"/>
    </source>
</evidence>
<feature type="compositionally biased region" description="Polar residues" evidence="1">
    <location>
        <begin position="709"/>
        <end position="718"/>
    </location>
</feature>
<sequence length="1074" mass="122225">MEGRLMRGTVSKRPRPRRNPRARQRFATSVSDAGRGTRRGARGGEEGDGWMCGTEELKESVKETRQRRRGGRFARMEGTDEGGVTYTRHAAFSYEVHFPHQQPRRPTAAETAAQNLAKKFEAMDSFLKDSPFDSIGDMLAILPAGSPCSTHAHSVALFLRGRTNVKMSDILPLIYRHRCSFPAKDSPRVDERGCMFSTTTEPDSLHHARPFLSTWATRLIGFATVEDPDDDESHVRLRASSNGSGYTTAHVVTWNDFANFSVEALAEKFLAKLSLPMFLTNSWRRRKLMEIFSCGNGIQVAALGSFILSRNPYATGYFAMLFGIWHFACKSHVDIKRIYTARTALISMTDADTAEMRAETEAANIRGEVEHATILDNVQEYDYVYEQGIGRHSRMKVGTAATKISLHGCAPRSFSASDYHARVALKERRNLTVHSLFDDIDWDHQDQVQRLHWARVLVDFASPLNPLRKQIISRFRTSPIAKRRMPDDRPRTKFQPLMLNSECETEAHGMKRAIEDFEHQIGVDAEKYPDLLHWVRGDGASYYQILRLSRYCAVPGDFRNKITTPEVWHTGATNLNCLAENHYGPATSSDPSSLSKASGCAGLKRPSNVKKCDYYPTVRNLTLIWEAHVLDCWRVFFDTDDLEKYFQDLKNRDQLPDLEYILDSASTLVDRYTSQAAIQNSMRTVDSVGTHNPNPISIGSPWNGPGNSGVRNQAQGTPDQPKVHEEKPGFTGDRVLRNSQIFLAEFGWWLEMAWAVPEGDIGRVWEIFKIWIFVFAGSSHQNYVKYLLEMYCLLRYEASTGLHDAILDNLLVKVKDELGNYIPGDLQQEHYNLWLQDMSRRHGGEFDDPFFRKTISPNVEHFLRFKEEIESAFNLRRRSKIHTAPHQRAEMQLLLRLFKEEEVHLFRAGRSMGHAAVNQLARGCRKLEGGKLAAFIKETTSLGEFFQEMERHHAHTPDPTEPNAPNSTSTLHEAEPNANEREPRVDEDLRPDEPDPMSDEEFMLNEQNHTADDQDIRSDSPTPSTGSQAVMYVDEEFGLQHDEDDEEEEIQEESVEQEDDDDDEGDADFLETDV</sequence>
<dbReference type="AlphaFoldDB" id="A0AAV9ZLZ2"/>
<feature type="region of interest" description="Disordered" evidence="1">
    <location>
        <begin position="1"/>
        <end position="51"/>
    </location>
</feature>
<comment type="caution">
    <text evidence="3">The sequence shown here is derived from an EMBL/GenBank/DDBJ whole genome shotgun (WGS) entry which is preliminary data.</text>
</comment>
<evidence type="ECO:0000256" key="1">
    <source>
        <dbReference type="SAM" id="MobiDB-lite"/>
    </source>
</evidence>
<feature type="compositionally biased region" description="Polar residues" evidence="1">
    <location>
        <begin position="1019"/>
        <end position="1028"/>
    </location>
</feature>
<feature type="compositionally biased region" description="Basic and acidic residues" evidence="1">
    <location>
        <begin position="972"/>
        <end position="993"/>
    </location>
</feature>
<evidence type="ECO:0000313" key="4">
    <source>
        <dbReference type="Proteomes" id="UP001362999"/>
    </source>
</evidence>
<accession>A0AAV9ZLZ2</accession>
<feature type="region of interest" description="Disordered" evidence="1">
    <location>
        <begin position="1010"/>
        <end position="1029"/>
    </location>
</feature>
<feature type="region of interest" description="Disordered" evidence="1">
    <location>
        <begin position="951"/>
        <end position="1000"/>
    </location>
</feature>
<feature type="compositionally biased region" description="Basic residues" evidence="1">
    <location>
        <begin position="10"/>
        <end position="24"/>
    </location>
</feature>
<organism evidence="3 4">
    <name type="scientific">Favolaschia claudopus</name>
    <dbReference type="NCBI Taxonomy" id="2862362"/>
    <lineage>
        <taxon>Eukaryota</taxon>
        <taxon>Fungi</taxon>
        <taxon>Dikarya</taxon>
        <taxon>Basidiomycota</taxon>
        <taxon>Agaricomycotina</taxon>
        <taxon>Agaricomycetes</taxon>
        <taxon>Agaricomycetidae</taxon>
        <taxon>Agaricales</taxon>
        <taxon>Marasmiineae</taxon>
        <taxon>Mycenaceae</taxon>
        <taxon>Favolaschia</taxon>
    </lineage>
</organism>
<protein>
    <recommendedName>
        <fullName evidence="2">DUF6589 domain-containing protein</fullName>
    </recommendedName>
</protein>
<name>A0AAV9ZLZ2_9AGAR</name>
<dbReference type="InterPro" id="IPR046496">
    <property type="entry name" value="DUF6589"/>
</dbReference>
<dbReference type="Proteomes" id="UP001362999">
    <property type="component" value="Unassembled WGS sequence"/>
</dbReference>
<dbReference type="EMBL" id="JAWWNJ010000132">
    <property type="protein sequence ID" value="KAK6985217.1"/>
    <property type="molecule type" value="Genomic_DNA"/>
</dbReference>
<keyword evidence="4" id="KW-1185">Reference proteome</keyword>